<keyword evidence="1" id="KW-0732">Signal</keyword>
<dbReference type="InterPro" id="IPR009079">
    <property type="entry name" value="4_helix_cytokine-like_core"/>
</dbReference>
<evidence type="ECO:0000256" key="1">
    <source>
        <dbReference type="SAM" id="SignalP"/>
    </source>
</evidence>
<reference evidence="2" key="1">
    <citation type="submission" date="2025-08" db="UniProtKB">
        <authorList>
            <consortium name="Ensembl"/>
        </authorList>
    </citation>
    <scope>IDENTIFICATION</scope>
</reference>
<dbReference type="PANTHER" id="PTHR47401:SF1">
    <property type="entry name" value="INTERLEUKIN-4"/>
    <property type="match status" value="1"/>
</dbReference>
<feature type="chain" id="PRO_5025552296" description="Interleukin-4" evidence="1">
    <location>
        <begin position="20"/>
        <end position="131"/>
    </location>
</feature>
<dbReference type="Proteomes" id="UP000472269">
    <property type="component" value="Unplaced"/>
</dbReference>
<reference evidence="2" key="2">
    <citation type="submission" date="2025-09" db="UniProtKB">
        <authorList>
            <consortium name="Ensembl"/>
        </authorList>
    </citation>
    <scope>IDENTIFICATION</scope>
</reference>
<evidence type="ECO:0008006" key="4">
    <source>
        <dbReference type="Google" id="ProtNLM"/>
    </source>
</evidence>
<evidence type="ECO:0000313" key="3">
    <source>
        <dbReference type="Proteomes" id="UP000472269"/>
    </source>
</evidence>
<dbReference type="GO" id="GO:0005136">
    <property type="term" value="F:interleukin-4 receptor binding"/>
    <property type="evidence" value="ECO:0007669"/>
    <property type="project" value="InterPro"/>
</dbReference>
<dbReference type="InterPro" id="IPR002354">
    <property type="entry name" value="IL-4"/>
</dbReference>
<dbReference type="Gene3D" id="1.20.1250.10">
    <property type="match status" value="1"/>
</dbReference>
<dbReference type="PANTHER" id="PTHR47401">
    <property type="entry name" value="INTERLEUKIN-4"/>
    <property type="match status" value="1"/>
</dbReference>
<evidence type="ECO:0000313" key="2">
    <source>
        <dbReference type="Ensembl" id="ENSACUP00000014442.1"/>
    </source>
</evidence>
<dbReference type="Pfam" id="PF00727">
    <property type="entry name" value="IL4"/>
    <property type="match status" value="1"/>
</dbReference>
<organism evidence="2 3">
    <name type="scientific">Athene cunicularia</name>
    <name type="common">Burrowing owl</name>
    <name type="synonym">Speotyto cunicularia</name>
    <dbReference type="NCBI Taxonomy" id="194338"/>
    <lineage>
        <taxon>Eukaryota</taxon>
        <taxon>Metazoa</taxon>
        <taxon>Chordata</taxon>
        <taxon>Craniata</taxon>
        <taxon>Vertebrata</taxon>
        <taxon>Euteleostomi</taxon>
        <taxon>Archelosauria</taxon>
        <taxon>Archosauria</taxon>
        <taxon>Dinosauria</taxon>
        <taxon>Saurischia</taxon>
        <taxon>Theropoda</taxon>
        <taxon>Coelurosauria</taxon>
        <taxon>Aves</taxon>
        <taxon>Neognathae</taxon>
        <taxon>Neoaves</taxon>
        <taxon>Telluraves</taxon>
        <taxon>Strigiformes</taxon>
        <taxon>Strigidae</taxon>
        <taxon>Athene</taxon>
    </lineage>
</organism>
<dbReference type="AlphaFoldDB" id="A0A663MS10"/>
<gene>
    <name evidence="2" type="primary">IL4</name>
</gene>
<proteinExistence type="predicted"/>
<name>A0A663MS10_ATHCN</name>
<feature type="signal peptide" evidence="1">
    <location>
        <begin position="1"/>
        <end position="19"/>
    </location>
</feature>
<dbReference type="GO" id="GO:0006955">
    <property type="term" value="P:immune response"/>
    <property type="evidence" value="ECO:0007669"/>
    <property type="project" value="InterPro"/>
</dbReference>
<dbReference type="GO" id="GO:0005576">
    <property type="term" value="C:extracellular region"/>
    <property type="evidence" value="ECO:0007669"/>
    <property type="project" value="InterPro"/>
</dbReference>
<dbReference type="Ensembl" id="ENSACUT00000015418.1">
    <property type="protein sequence ID" value="ENSACUP00000014442.1"/>
    <property type="gene ID" value="ENSACUG00000009705.1"/>
</dbReference>
<sequence>MSILVPVLLTLLALPGSQGRTAALLQTSRLLEESIRLLSHLLRSEVGLSPTYVFFFQEDDNIEILCKASTVAWESRSCHRPLEGLYLNLVEVVQRKSTVLQAPCPVAAANTTSLRDFLMNLHRLLQRLVKD</sequence>
<accession>A0A663MS10</accession>
<dbReference type="OMA" id="CHRHLEG"/>
<dbReference type="GO" id="GO:0008083">
    <property type="term" value="F:growth factor activity"/>
    <property type="evidence" value="ECO:0007669"/>
    <property type="project" value="InterPro"/>
</dbReference>
<protein>
    <recommendedName>
        <fullName evidence="4">Interleukin-4</fullName>
    </recommendedName>
</protein>
<dbReference type="SUPFAM" id="SSF47266">
    <property type="entry name" value="4-helical cytokines"/>
    <property type="match status" value="1"/>
</dbReference>
<keyword evidence="3" id="KW-1185">Reference proteome</keyword>